<protein>
    <recommendedName>
        <fullName evidence="4">Small integral membrane protein</fullName>
    </recommendedName>
</protein>
<evidence type="ECO:0008006" key="4">
    <source>
        <dbReference type="Google" id="ProtNLM"/>
    </source>
</evidence>
<comment type="caution">
    <text evidence="2">The sequence shown here is derived from an EMBL/GenBank/DDBJ whole genome shotgun (WGS) entry which is preliminary data.</text>
</comment>
<sequence length="84" mass="9318">MYQSTVGISVHQQRKGDNSMQQGTIGAVIGVILAFAWMRFGFMGMMLVVIFGGLGWLIERYLVPNWGNLMSWLTSGKDAFSKGK</sequence>
<feature type="transmembrane region" description="Helical" evidence="1">
    <location>
        <begin position="20"/>
        <end position="38"/>
    </location>
</feature>
<evidence type="ECO:0000313" key="3">
    <source>
        <dbReference type="Proteomes" id="UP000051984"/>
    </source>
</evidence>
<dbReference type="EMBL" id="AZCT01000002">
    <property type="protein sequence ID" value="KRK13430.1"/>
    <property type="molecule type" value="Genomic_DNA"/>
</dbReference>
<dbReference type="AlphaFoldDB" id="A0A0R1EVL2"/>
<evidence type="ECO:0000313" key="2">
    <source>
        <dbReference type="EMBL" id="KRK13430.1"/>
    </source>
</evidence>
<name>A0A0R1EVL2_LACZE</name>
<keyword evidence="1" id="KW-1133">Transmembrane helix</keyword>
<accession>A0A0R1EVL2</accession>
<evidence type="ECO:0000256" key="1">
    <source>
        <dbReference type="SAM" id="Phobius"/>
    </source>
</evidence>
<keyword evidence="1" id="KW-0812">Transmembrane</keyword>
<keyword evidence="1" id="KW-0472">Membrane</keyword>
<reference evidence="2 3" key="1">
    <citation type="journal article" date="2015" name="Genome Announc.">
        <title>Expanding the biotechnology potential of lactobacilli through comparative genomics of 213 strains and associated genera.</title>
        <authorList>
            <person name="Sun Z."/>
            <person name="Harris H.M."/>
            <person name="McCann A."/>
            <person name="Guo C."/>
            <person name="Argimon S."/>
            <person name="Zhang W."/>
            <person name="Yang X."/>
            <person name="Jeffery I.B."/>
            <person name="Cooney J.C."/>
            <person name="Kagawa T.F."/>
            <person name="Liu W."/>
            <person name="Song Y."/>
            <person name="Salvetti E."/>
            <person name="Wrobel A."/>
            <person name="Rasinkangas P."/>
            <person name="Parkhill J."/>
            <person name="Rea M.C."/>
            <person name="O'Sullivan O."/>
            <person name="Ritari J."/>
            <person name="Douillard F.P."/>
            <person name="Paul Ross R."/>
            <person name="Yang R."/>
            <person name="Briner A.E."/>
            <person name="Felis G.E."/>
            <person name="de Vos W.M."/>
            <person name="Barrangou R."/>
            <person name="Klaenhammer T.R."/>
            <person name="Caufield P.W."/>
            <person name="Cui Y."/>
            <person name="Zhang H."/>
            <person name="O'Toole P.W."/>
        </authorList>
    </citation>
    <scope>NUCLEOTIDE SEQUENCE [LARGE SCALE GENOMIC DNA]</scope>
    <source>
        <strain evidence="2 3">DSM 20178</strain>
    </source>
</reference>
<dbReference type="PATRIC" id="fig|1423816.3.peg.1721"/>
<gene>
    <name evidence="2" type="ORF">FD51_GL001647</name>
</gene>
<feature type="transmembrane region" description="Helical" evidence="1">
    <location>
        <begin position="45"/>
        <end position="63"/>
    </location>
</feature>
<organism evidence="2 3">
    <name type="scientific">Lacticaseibacillus zeae DSM 20178 = KCTC 3804</name>
    <dbReference type="NCBI Taxonomy" id="1423816"/>
    <lineage>
        <taxon>Bacteria</taxon>
        <taxon>Bacillati</taxon>
        <taxon>Bacillota</taxon>
        <taxon>Bacilli</taxon>
        <taxon>Lactobacillales</taxon>
        <taxon>Lactobacillaceae</taxon>
        <taxon>Lacticaseibacillus</taxon>
    </lineage>
</organism>
<dbReference type="Proteomes" id="UP000051984">
    <property type="component" value="Unassembled WGS sequence"/>
</dbReference>
<proteinExistence type="predicted"/>